<sequence length="27" mass="3118">MLNAGYCGSGRSYIELDQIFEPTTKWH</sequence>
<protein>
    <submittedName>
        <fullName evidence="1">Uncharacterized protein</fullName>
    </submittedName>
</protein>
<proteinExistence type="predicted"/>
<dbReference type="AlphaFoldDB" id="A0A2P2N9P9"/>
<name>A0A2P2N9P9_RHIMU</name>
<organism evidence="1">
    <name type="scientific">Rhizophora mucronata</name>
    <name type="common">Asiatic mangrove</name>
    <dbReference type="NCBI Taxonomy" id="61149"/>
    <lineage>
        <taxon>Eukaryota</taxon>
        <taxon>Viridiplantae</taxon>
        <taxon>Streptophyta</taxon>
        <taxon>Embryophyta</taxon>
        <taxon>Tracheophyta</taxon>
        <taxon>Spermatophyta</taxon>
        <taxon>Magnoliopsida</taxon>
        <taxon>eudicotyledons</taxon>
        <taxon>Gunneridae</taxon>
        <taxon>Pentapetalae</taxon>
        <taxon>rosids</taxon>
        <taxon>fabids</taxon>
        <taxon>Malpighiales</taxon>
        <taxon>Rhizophoraceae</taxon>
        <taxon>Rhizophora</taxon>
    </lineage>
</organism>
<reference evidence="1" key="1">
    <citation type="submission" date="2018-02" db="EMBL/GenBank/DDBJ databases">
        <title>Rhizophora mucronata_Transcriptome.</title>
        <authorList>
            <person name="Meera S.P."/>
            <person name="Sreeshan A."/>
            <person name="Augustine A."/>
        </authorList>
    </citation>
    <scope>NUCLEOTIDE SEQUENCE</scope>
    <source>
        <tissue evidence="1">Leaf</tissue>
    </source>
</reference>
<accession>A0A2P2N9P9</accession>
<evidence type="ECO:0000313" key="1">
    <source>
        <dbReference type="EMBL" id="MBX39208.1"/>
    </source>
</evidence>
<dbReference type="EMBL" id="GGEC01058724">
    <property type="protein sequence ID" value="MBX39208.1"/>
    <property type="molecule type" value="Transcribed_RNA"/>
</dbReference>